<dbReference type="CDD" id="cd00054">
    <property type="entry name" value="EGF_CA"/>
    <property type="match status" value="2"/>
</dbReference>
<feature type="compositionally biased region" description="Basic and acidic residues" evidence="6">
    <location>
        <begin position="2227"/>
        <end position="2268"/>
    </location>
</feature>
<evidence type="ECO:0000256" key="3">
    <source>
        <dbReference type="ARBA" id="ARBA00022737"/>
    </source>
</evidence>
<evidence type="ECO:0000256" key="2">
    <source>
        <dbReference type="ARBA" id="ARBA00022729"/>
    </source>
</evidence>
<feature type="compositionally biased region" description="Basic and acidic residues" evidence="6">
    <location>
        <begin position="1862"/>
        <end position="1872"/>
    </location>
</feature>
<evidence type="ECO:0000256" key="8">
    <source>
        <dbReference type="SAM" id="SignalP"/>
    </source>
</evidence>
<feature type="compositionally biased region" description="Basic and acidic residues" evidence="6">
    <location>
        <begin position="1901"/>
        <end position="1914"/>
    </location>
</feature>
<keyword evidence="1 5" id="KW-0245">EGF-like domain</keyword>
<gene>
    <name evidence="10" type="ORF">BN1204_036660</name>
</gene>
<feature type="region of interest" description="Disordered" evidence="6">
    <location>
        <begin position="1537"/>
        <end position="1673"/>
    </location>
</feature>
<feature type="region of interest" description="Disordered" evidence="6">
    <location>
        <begin position="535"/>
        <end position="616"/>
    </location>
</feature>
<feature type="region of interest" description="Disordered" evidence="6">
    <location>
        <begin position="1931"/>
        <end position="1979"/>
    </location>
</feature>
<feature type="compositionally biased region" description="Low complexity" evidence="6">
    <location>
        <begin position="1793"/>
        <end position="1811"/>
    </location>
</feature>
<feature type="chain" id="PRO_5002523175" evidence="8">
    <location>
        <begin position="40"/>
        <end position="3024"/>
    </location>
</feature>
<feature type="compositionally biased region" description="Basic and acidic residues" evidence="6">
    <location>
        <begin position="1570"/>
        <end position="1600"/>
    </location>
</feature>
<feature type="region of interest" description="Disordered" evidence="6">
    <location>
        <begin position="1112"/>
        <end position="1134"/>
    </location>
</feature>
<dbReference type="SMART" id="SM00181">
    <property type="entry name" value="EGF"/>
    <property type="match status" value="3"/>
</dbReference>
<feature type="compositionally biased region" description="Basic and acidic residues" evidence="6">
    <location>
        <begin position="1658"/>
        <end position="1670"/>
    </location>
</feature>
<feature type="region of interest" description="Disordered" evidence="6">
    <location>
        <begin position="2086"/>
        <end position="2187"/>
    </location>
</feature>
<dbReference type="GO" id="GO:0005509">
    <property type="term" value="F:calcium ion binding"/>
    <property type="evidence" value="ECO:0007669"/>
    <property type="project" value="InterPro"/>
</dbReference>
<feature type="region of interest" description="Disordered" evidence="6">
    <location>
        <begin position="222"/>
        <end position="256"/>
    </location>
</feature>
<dbReference type="FunFam" id="2.10.25.10:FF:000038">
    <property type="entry name" value="Fibrillin 2"/>
    <property type="match status" value="2"/>
</dbReference>
<feature type="compositionally biased region" description="Low complexity" evidence="6">
    <location>
        <begin position="738"/>
        <end position="765"/>
    </location>
</feature>
<evidence type="ECO:0000259" key="9">
    <source>
        <dbReference type="PROSITE" id="PS50026"/>
    </source>
</evidence>
<dbReference type="Pfam" id="PF03415">
    <property type="entry name" value="Peptidase_C11"/>
    <property type="match status" value="1"/>
</dbReference>
<keyword evidence="7" id="KW-0812">Transmembrane</keyword>
<feature type="transmembrane region" description="Helical" evidence="7">
    <location>
        <begin position="2859"/>
        <end position="2880"/>
    </location>
</feature>
<organism evidence="10">
    <name type="scientific">Neospora caninum (strain Liverpool)</name>
    <dbReference type="NCBI Taxonomy" id="572307"/>
    <lineage>
        <taxon>Eukaryota</taxon>
        <taxon>Sar</taxon>
        <taxon>Alveolata</taxon>
        <taxon>Apicomplexa</taxon>
        <taxon>Conoidasida</taxon>
        <taxon>Coccidia</taxon>
        <taxon>Eucoccidiorida</taxon>
        <taxon>Eimeriorina</taxon>
        <taxon>Sarcocystidae</taxon>
        <taxon>Neospora</taxon>
    </lineage>
</organism>
<dbReference type="EMBL" id="LN714483">
    <property type="protein sequence ID" value="CEL67879.1"/>
    <property type="molecule type" value="Genomic_DNA"/>
</dbReference>
<dbReference type="PROSITE" id="PS01187">
    <property type="entry name" value="EGF_CA"/>
    <property type="match status" value="2"/>
</dbReference>
<feature type="compositionally biased region" description="Basic and acidic residues" evidence="6">
    <location>
        <begin position="2981"/>
        <end position="2998"/>
    </location>
</feature>
<feature type="compositionally biased region" description="Acidic residues" evidence="6">
    <location>
        <begin position="1714"/>
        <end position="1735"/>
    </location>
</feature>
<feature type="region of interest" description="Disordered" evidence="6">
    <location>
        <begin position="2458"/>
        <end position="2504"/>
    </location>
</feature>
<accession>A0A0F7UDD3</accession>
<feature type="compositionally biased region" description="Basic and acidic residues" evidence="6">
    <location>
        <begin position="235"/>
        <end position="246"/>
    </location>
</feature>
<evidence type="ECO:0000256" key="7">
    <source>
        <dbReference type="SAM" id="Phobius"/>
    </source>
</evidence>
<feature type="region of interest" description="Disordered" evidence="6">
    <location>
        <begin position="2042"/>
        <end position="2068"/>
    </location>
</feature>
<feature type="region of interest" description="Disordered" evidence="6">
    <location>
        <begin position="670"/>
        <end position="694"/>
    </location>
</feature>
<feature type="compositionally biased region" description="Basic and acidic residues" evidence="6">
    <location>
        <begin position="2965"/>
        <end position="2975"/>
    </location>
</feature>
<feature type="compositionally biased region" description="Low complexity" evidence="6">
    <location>
        <begin position="2945"/>
        <end position="2956"/>
    </location>
</feature>
<dbReference type="PROSITE" id="PS00010">
    <property type="entry name" value="ASX_HYDROXYL"/>
    <property type="match status" value="2"/>
</dbReference>
<feature type="compositionally biased region" description="Low complexity" evidence="6">
    <location>
        <begin position="1956"/>
        <end position="1971"/>
    </location>
</feature>
<feature type="region of interest" description="Disordered" evidence="6">
    <location>
        <begin position="1695"/>
        <end position="1758"/>
    </location>
</feature>
<dbReference type="PROSITE" id="PS50026">
    <property type="entry name" value="EGF_3"/>
    <property type="match status" value="2"/>
</dbReference>
<feature type="region of interest" description="Disordered" evidence="6">
    <location>
        <begin position="2742"/>
        <end position="2768"/>
    </location>
</feature>
<dbReference type="Gene3D" id="2.10.25.10">
    <property type="entry name" value="Laminin"/>
    <property type="match status" value="3"/>
</dbReference>
<feature type="region of interest" description="Disordered" evidence="6">
    <location>
        <begin position="2914"/>
        <end position="2998"/>
    </location>
</feature>
<proteinExistence type="predicted"/>
<feature type="compositionally biased region" description="Low complexity" evidence="6">
    <location>
        <begin position="548"/>
        <end position="582"/>
    </location>
</feature>
<dbReference type="InterPro" id="IPR000742">
    <property type="entry name" value="EGF"/>
</dbReference>
<feature type="compositionally biased region" description="Low complexity" evidence="6">
    <location>
        <begin position="1635"/>
        <end position="1645"/>
    </location>
</feature>
<feature type="compositionally biased region" description="Low complexity" evidence="6">
    <location>
        <begin position="222"/>
        <end position="234"/>
    </location>
</feature>
<feature type="region of interest" description="Disordered" evidence="6">
    <location>
        <begin position="1791"/>
        <end position="1915"/>
    </location>
</feature>
<feature type="compositionally biased region" description="Basic and acidic residues" evidence="6">
    <location>
        <begin position="1544"/>
        <end position="1558"/>
    </location>
</feature>
<keyword evidence="7" id="KW-0472">Membrane</keyword>
<keyword evidence="7" id="KW-1133">Transmembrane helix</keyword>
<dbReference type="SUPFAM" id="SSF57184">
    <property type="entry name" value="Growth factor receptor domain"/>
    <property type="match status" value="1"/>
</dbReference>
<feature type="compositionally biased region" description="Basic and acidic residues" evidence="6">
    <location>
        <begin position="324"/>
        <end position="348"/>
    </location>
</feature>
<evidence type="ECO:0000313" key="10">
    <source>
        <dbReference type="EMBL" id="CEL67879.1"/>
    </source>
</evidence>
<feature type="compositionally biased region" description="Basic and acidic residues" evidence="6">
    <location>
        <begin position="1455"/>
        <end position="1468"/>
    </location>
</feature>
<reference evidence="10" key="1">
    <citation type="journal article" date="2015" name="PLoS ONE">
        <title>Comprehensive Evaluation of Toxoplasma gondii VEG and Neospora caninum LIV Genomes with Tachyzoite Stage Transcriptome and Proteome Defines Novel Transcript Features.</title>
        <authorList>
            <person name="Ramaprasad A."/>
            <person name="Mourier T."/>
            <person name="Naeem R."/>
            <person name="Malas T.B."/>
            <person name="Moussa E."/>
            <person name="Panigrahi A."/>
            <person name="Vermont S.J."/>
            <person name="Otto T.D."/>
            <person name="Wastling J."/>
            <person name="Pain A."/>
        </authorList>
    </citation>
    <scope>NUCLEOTIDE SEQUENCE</scope>
    <source>
        <strain evidence="10">Liverpool</strain>
    </source>
</reference>
<dbReference type="SMART" id="SM00179">
    <property type="entry name" value="EGF_CA"/>
    <property type="match status" value="2"/>
</dbReference>
<feature type="compositionally biased region" description="Basic and acidic residues" evidence="6">
    <location>
        <begin position="1608"/>
        <end position="1630"/>
    </location>
</feature>
<dbReference type="Gene3D" id="3.40.50.11970">
    <property type="match status" value="1"/>
</dbReference>
<dbReference type="PROSITE" id="PS01186">
    <property type="entry name" value="EGF_2"/>
    <property type="match status" value="1"/>
</dbReference>
<name>A0A0F7UDD3_NEOCL</name>
<evidence type="ECO:0000256" key="1">
    <source>
        <dbReference type="ARBA" id="ARBA00022536"/>
    </source>
</evidence>
<keyword evidence="3" id="KW-0677">Repeat</keyword>
<dbReference type="InterPro" id="IPR018097">
    <property type="entry name" value="EGF_Ca-bd_CS"/>
</dbReference>
<sequence>MQHFSRSRSSPRWIPKTARLVLFWHYLFLLSLLFSVCSAATVVAHRSNQITRLLRAKEREGRRWRAGEGEKGRGGFAWAGQCALREDIENVGSCSLLEESTETELPFPSSFPLSSRFSSASASLLRITNSREKKAKRMWIRKRQGRTNPCTCLDRGQASLLPASTPSSSPSIPSPSSPDASLGSRPSPEPPSTLIAPQRLLASSPSFSSSQLSFSSLASSFSSVSPSMPAAVSQRRQDAAQGRRGEPGSVRSPPSRLSLSTFVLSSWPTPSFNKWLSSFFPFFSDLPSSPSSSSSSLCSLLSPFWALHGLPVLLFGSAATPLENPRKDRREKEVGRERRGRRGHEEKQSNGLGEGNRVARPFQEKALAAAGGFGGVSATLSTADVLPSHISSALSFPPLERKGCHSSCLSCSRPNAQNACRSCPNQISSPSEVFAFFSSFPASASSPSLSPSSSPPGASIFPFAPDLSGSSAFLSPSSFSALSVPFLRSLPHILTPLFQDGSGLCIPVAPGDSSPSAADVCLGVDSEENPAVSCNFSSHSPLPEADGPPSSVSSSCSLSSMSSSSAPSSFSPASPSLPCSFSGSGDRPLRDEGARGDTEQRLGEEEREKNLERKKAKERLKDHCHPSCLTCRADCCYRKADNCLSCNLTFSSLRRLYPDGTGRCLSIRKREDESTSVEPTSSGGREDAGEPSGGYGAIGDWFQALIGFADVQPSWEIIAGHPSLSAVSPPYSPPPSSSPISISTSSTTPSPTSSPSSLPSSFSSSYSSSPSSSSSSSSSSLPSSSSSPPPLLASFTASPFALPPPSASSICRSLPSAASALPLLHFLHLFFLHADNNLEESALLDMEEILNPYIGRRALNAILAAQNSGLSGGGTPGGAASQAPTPLAPHLALAQMYIVTLLDRPKSGSPSKATEASIGRVHICGNLEYTQKGNIRVRGNQTIFVQEGWQGTAELSSETAYELLRVKNEDGRFEWMLLRDLGEVDMNSPSVLASFLQRNLDLFPARHAALTLWNHGSAWVGFGDDESNADNSPMSLKELVQGLQKGLRGSARGKHDPAFKFSVLGFDACLMASYDVLEAVAPFAHFVIASEDNEPGHGWNYHLTDPTTLLDNADASAPQSLPPPSRREFFSSAPSPAALPPSLASLSAAPSPFRLSTAYEYASRFIASYALHPRSSVALTLSLIEVKTFLTFKHKFEEVMDHLFACGGSAISSVIRRALAASFTIRGCEMVSLCSCFDLFDFLDHLLRLLTAQRHQVYSSLPSPSSLSSYSSANAAPLSSKRAAPLLSVAEKVASLRRMLKAMVVMEVGTREEGRYAGLSMYFPDPNMQLNCKNTRGASLWAEQYHRSVQSRYAAFVTSVQKNQRGSVCYFSSTLASSPASSIGASPHPAEEAEEERFEVLEARLLGGKRQGGHHLVGLAAIAPASLMFALMFRGFVSSVHGNGRSAPPAARPQPQREEQSPMQRREGNLASSSASSSFLESSSTPPPTPQIGVSTAKEERKERGRGTFHIVVEVFSTLQASMTDITDVDWLGTLPEEQEEQQEEGREEEREEEREGSRSSGATKRGTPGKREDSAPEAGKRKNHPENSRERFGRHGETEAEREDSESEGKKTPGGEETAGRNERQDAKRTPGTAEAAFSSFSASPKERKGRKGANTEQHKVDPPRRKPENLSVAESWWDERVWLLRQQRAVLPSFKDPRRRPLAMQRRRTREETEDEADEGQTDREDEREEEGQGEYLESLLIAMQDVPESPSRRNTEERRIFTFPFIFYEDAAALECAQRAMRSTFAHPNSASRSSLAAQSVSPSPSASGEGTPYTDASASKSSALPSQLASSPREALAAAAAQTRVLTARRLAEEEEEQRTVKEETKDEMAEEDGIPFGSVDTSRSRPSSAWLSGRSGESKRKREIEHEGTEGTFFTRPLVISSETLFSLPSSGGETAARRHLQSRRGETHDSSAASSSSSPHALPAAFGGALGQREDGRACGERAYLLGEMEGDRVSKLTLYVVVNNMPNERPQSSGGILQPIRKTFTFEHHQPRLGLAFASSSSSAERQGRRLSETDDEEQREAWLKEQLAAALREEREGHTFIASVGRGTDQWQTGDRRRQEEGKEGTDEGKKQETNSAAAPNRDKERTDQWLENEQSGKKKEGGKEDKQGEERRDGEATSSERAAQRKRRGDEQGNTETVRWSKITMEELTQDVLFLWGEKEDVGELEIVSVSRGAYARMQKERQTDGKKGTTENKQQREEARHARTKDEGDSEDAHRADIREEEDNLPEIDSRHVLGFVMQSVTEQRGGFLLSLPSPKDETPPSSFSFFSSLFSFGEGEEQKKKEDDCQPAWIGDGICDPPCDRPEFSADGGDCPHRSRLGRLWLDQQQPTGPCINNQCGLNAICEETPVPSNVTLSLSGLPSQSRLFYFEKEVETEPASASSVSPSSDSPHSSSFSALASVSAPSFASSVPSHFSSSRERGSSSATTGKTGSERKQSVQESAAENQAPPRAPATSTVWFTPQGAYRCRCKIGYEGDGLNCRDVDECAAGATSPCHPAALCINTKGSFRCVCKAHYVGDGISFCMPQSEVAQGDTLSDLEHRRCVDRDGKPLCPSTLHCLPDGSCGCNEGYVQTTEDTCEDIDECEEGLASCAPSALALCINTEGGYFCSCREGYEGDGRQCVKGPSVLHARLVVSVDLRQTMEKEGGVEEFTRLFRDSVAEAVPTLTRERIEVLSVSDGSVSILLRIHPSPFSSRKKPPFATREAGSEEGTRERGEMESAFTMEEGKDRRFVREDEPPLTSAEILLALQCQLEDPTSPLRTGPFGEYAAVSSLEEYHFLTKAQAYGTHDVLDLLTKWLPTWITDHVPKSIIVGMELCFFVVMFLILLNCLIKICKRKKKRKGPGTRNARSVRRRPVVCCCCMDDSSSEDEREVPCPPRRASFSGLQPPPSNPYQTPLYSLPSSSSASFVFPTRPQGETRSDRQGKERRGRSFPRDGEEGRRDEDTLEKMKSVEAYHRQIIAEEQRRRYVTGAALG</sequence>
<dbReference type="PANTHER" id="PTHR37835">
    <property type="entry name" value="ALPHA-CLOSTRIPAIN"/>
    <property type="match status" value="1"/>
</dbReference>
<feature type="region of interest" description="Disordered" evidence="6">
    <location>
        <begin position="146"/>
        <end position="195"/>
    </location>
</feature>
<evidence type="ECO:0000256" key="4">
    <source>
        <dbReference type="ARBA" id="ARBA00023157"/>
    </source>
</evidence>
<feature type="signal peptide" evidence="8">
    <location>
        <begin position="1"/>
        <end position="39"/>
    </location>
</feature>
<protein>
    <submittedName>
        <fullName evidence="10">Calcium binding egf domain-containing protein</fullName>
    </submittedName>
</protein>
<dbReference type="InterPro" id="IPR000152">
    <property type="entry name" value="EGF-type_Asp/Asn_hydroxyl_site"/>
</dbReference>
<dbReference type="InterPro" id="IPR005077">
    <property type="entry name" value="Peptidase_C11"/>
</dbReference>
<feature type="compositionally biased region" description="Basic and acidic residues" evidence="6">
    <location>
        <begin position="2129"/>
        <end position="2164"/>
    </location>
</feature>
<comment type="caution">
    <text evidence="5">Lacks conserved residue(s) required for the propagation of feature annotation.</text>
</comment>
<evidence type="ECO:0000256" key="5">
    <source>
        <dbReference type="PROSITE-ProRule" id="PRU00076"/>
    </source>
</evidence>
<dbReference type="InterPro" id="IPR009030">
    <property type="entry name" value="Growth_fac_rcpt_cys_sf"/>
</dbReference>
<feature type="region of interest" description="Disordered" evidence="6">
    <location>
        <begin position="322"/>
        <end position="357"/>
    </location>
</feature>
<feature type="compositionally biased region" description="Basic and acidic residues" evidence="6">
    <location>
        <begin position="2754"/>
        <end position="2766"/>
    </location>
</feature>
<evidence type="ECO:0000256" key="6">
    <source>
        <dbReference type="SAM" id="MobiDB-lite"/>
    </source>
</evidence>
<feature type="domain" description="EGF-like" evidence="9">
    <location>
        <begin position="2531"/>
        <end position="2573"/>
    </location>
</feature>
<feature type="compositionally biased region" description="Basic and acidic residues" evidence="6">
    <location>
        <begin position="587"/>
        <end position="616"/>
    </location>
</feature>
<feature type="compositionally biased region" description="Basic residues" evidence="6">
    <location>
        <begin position="1699"/>
        <end position="1710"/>
    </location>
</feature>
<keyword evidence="4 5" id="KW-1015">Disulfide bond</keyword>
<feature type="region of interest" description="Disordered" evidence="6">
    <location>
        <begin position="2226"/>
        <end position="2271"/>
    </location>
</feature>
<feature type="compositionally biased region" description="Low complexity" evidence="6">
    <location>
        <begin position="158"/>
        <end position="171"/>
    </location>
</feature>
<dbReference type="InterPro" id="IPR001881">
    <property type="entry name" value="EGF-like_Ca-bd_dom"/>
</dbReference>
<dbReference type="InterPro" id="IPR049883">
    <property type="entry name" value="NOTCH1_EGF-like"/>
</dbReference>
<dbReference type="PANTHER" id="PTHR37835:SF1">
    <property type="entry name" value="ALPHA-CLOSTRIPAIN"/>
    <property type="match status" value="1"/>
</dbReference>
<feature type="compositionally biased region" description="Low complexity" evidence="6">
    <location>
        <begin position="1470"/>
        <end position="1484"/>
    </location>
</feature>
<feature type="domain" description="EGF-like" evidence="9">
    <location>
        <begin position="2629"/>
        <end position="2671"/>
    </location>
</feature>
<feature type="compositionally biased region" description="Low complexity" evidence="6">
    <location>
        <begin position="1820"/>
        <end position="1853"/>
    </location>
</feature>
<dbReference type="Pfam" id="PF07645">
    <property type="entry name" value="EGF_CA"/>
    <property type="match status" value="2"/>
</dbReference>
<keyword evidence="2 8" id="KW-0732">Signal</keyword>
<feature type="disulfide bond" evidence="5">
    <location>
        <begin position="2640"/>
        <end position="2657"/>
    </location>
</feature>
<feature type="compositionally biased region" description="Basic and acidic residues" evidence="6">
    <location>
        <begin position="2102"/>
        <end position="2121"/>
    </location>
</feature>
<feature type="region of interest" description="Disordered" evidence="6">
    <location>
        <begin position="1442"/>
        <end position="1505"/>
    </location>
</feature>
<feature type="compositionally biased region" description="Polar residues" evidence="6">
    <location>
        <begin position="1884"/>
        <end position="1895"/>
    </location>
</feature>
<feature type="region of interest" description="Disordered" evidence="6">
    <location>
        <begin position="726"/>
        <end position="765"/>
    </location>
</feature>